<dbReference type="Pfam" id="PF01713">
    <property type="entry name" value="Smr"/>
    <property type="match status" value="1"/>
</dbReference>
<dbReference type="InterPro" id="IPR027417">
    <property type="entry name" value="P-loop_NTPase"/>
</dbReference>
<protein>
    <recommendedName>
        <fullName evidence="9">Endonuclease MutS2</fullName>
        <ecNumber evidence="9">3.1.-.-</ecNumber>
    </recommendedName>
    <alternativeName>
        <fullName evidence="9">Ribosome-associated protein quality control-upstream factor</fullName>
        <shortName evidence="9">RQC-upstream factor</shortName>
        <shortName evidence="9">RqcU</shortName>
        <ecNumber evidence="9">3.6.4.-</ecNumber>
    </alternativeName>
</protein>
<dbReference type="SMART" id="SM00463">
    <property type="entry name" value="SMR"/>
    <property type="match status" value="1"/>
</dbReference>
<dbReference type="SUPFAM" id="SSF160443">
    <property type="entry name" value="SMR domain-like"/>
    <property type="match status" value="1"/>
</dbReference>
<evidence type="ECO:0000259" key="12">
    <source>
        <dbReference type="PROSITE" id="PS50828"/>
    </source>
</evidence>
<dbReference type="GO" id="GO:0043023">
    <property type="term" value="F:ribosomal large subunit binding"/>
    <property type="evidence" value="ECO:0007669"/>
    <property type="project" value="UniProtKB-UniRule"/>
</dbReference>
<keyword evidence="6 9" id="KW-0067">ATP-binding</keyword>
<dbReference type="SUPFAM" id="SSF48334">
    <property type="entry name" value="DNA repair protein MutS, domain III"/>
    <property type="match status" value="1"/>
</dbReference>
<gene>
    <name evidence="9" type="primary">mutS2</name>
    <name evidence="9" type="synonym">rqcU</name>
    <name evidence="13" type="ORF">Tpal_932</name>
</gene>
<feature type="binding site" evidence="9">
    <location>
        <begin position="334"/>
        <end position="341"/>
    </location>
    <ligand>
        <name>ATP</name>
        <dbReference type="ChEBI" id="CHEBI:30616"/>
    </ligand>
</feature>
<dbReference type="InterPro" id="IPR036063">
    <property type="entry name" value="Smr_dom_sf"/>
</dbReference>
<name>A0A143YFJ2_9LACT</name>
<evidence type="ECO:0000256" key="10">
    <source>
        <dbReference type="SAM" id="Coils"/>
    </source>
</evidence>
<dbReference type="Gene3D" id="3.40.50.300">
    <property type="entry name" value="P-loop containing nucleotide triphosphate hydrolases"/>
    <property type="match status" value="1"/>
</dbReference>
<proteinExistence type="inferred from homology"/>
<dbReference type="GO" id="GO:0004519">
    <property type="term" value="F:endonuclease activity"/>
    <property type="evidence" value="ECO:0007669"/>
    <property type="project" value="UniProtKB-UniRule"/>
</dbReference>
<keyword evidence="7 9" id="KW-0694">RNA-binding</keyword>
<dbReference type="GO" id="GO:0005524">
    <property type="term" value="F:ATP binding"/>
    <property type="evidence" value="ECO:0007669"/>
    <property type="project" value="UniProtKB-UniRule"/>
</dbReference>
<dbReference type="GO" id="GO:0140664">
    <property type="term" value="F:ATP-dependent DNA damage sensor activity"/>
    <property type="evidence" value="ECO:0007669"/>
    <property type="project" value="InterPro"/>
</dbReference>
<evidence type="ECO:0000256" key="7">
    <source>
        <dbReference type="ARBA" id="ARBA00022884"/>
    </source>
</evidence>
<comment type="function">
    <text evidence="9">Acts as a ribosome collision sensor, splitting the ribosome into its 2 subunits. Detects stalled/collided 70S ribosomes which it binds and splits by an ATP-hydrolysis driven conformational change. Acts upstream of the ribosome quality control system (RQC), a ribosome-associated complex that mediates the extraction of incompletely synthesized nascent chains from stalled ribosomes and their subsequent degradation. Probably generates substrates for RQC.</text>
</comment>
<keyword evidence="4 9" id="KW-0255">Endonuclease</keyword>
<evidence type="ECO:0000256" key="5">
    <source>
        <dbReference type="ARBA" id="ARBA00022801"/>
    </source>
</evidence>
<dbReference type="GO" id="GO:0019843">
    <property type="term" value="F:rRNA binding"/>
    <property type="evidence" value="ECO:0007669"/>
    <property type="project" value="UniProtKB-UniRule"/>
</dbReference>
<dbReference type="Proteomes" id="UP000242754">
    <property type="component" value="Unassembled WGS sequence"/>
</dbReference>
<comment type="subunit">
    <text evidence="9">Homodimer. Binds to stalled ribosomes, contacting rRNA.</text>
</comment>
<dbReference type="GO" id="GO:0072344">
    <property type="term" value="P:rescue of stalled ribosome"/>
    <property type="evidence" value="ECO:0007669"/>
    <property type="project" value="UniProtKB-UniRule"/>
</dbReference>
<dbReference type="InterPro" id="IPR045076">
    <property type="entry name" value="MutS"/>
</dbReference>
<dbReference type="EC" id="3.6.4.-" evidence="9"/>
<dbReference type="GO" id="GO:0045910">
    <property type="term" value="P:negative regulation of DNA recombination"/>
    <property type="evidence" value="ECO:0007669"/>
    <property type="project" value="InterPro"/>
</dbReference>
<dbReference type="InterPro" id="IPR036187">
    <property type="entry name" value="DNA_mismatch_repair_MutS_sf"/>
</dbReference>
<dbReference type="CDD" id="cd03280">
    <property type="entry name" value="ABC_MutS2"/>
    <property type="match status" value="1"/>
</dbReference>
<evidence type="ECO:0000256" key="1">
    <source>
        <dbReference type="ARBA" id="ARBA00022722"/>
    </source>
</evidence>
<keyword evidence="14" id="KW-1185">Reference proteome</keyword>
<dbReference type="PANTHER" id="PTHR48466">
    <property type="entry name" value="OS10G0509000 PROTEIN-RELATED"/>
    <property type="match status" value="1"/>
</dbReference>
<comment type="function">
    <text evidence="9">Endonuclease that is involved in the suppression of homologous recombination and thus may have a key role in the control of bacterial genetic diversity.</text>
</comment>
<dbReference type="GO" id="GO:0016887">
    <property type="term" value="F:ATP hydrolysis activity"/>
    <property type="evidence" value="ECO:0007669"/>
    <property type="project" value="InterPro"/>
</dbReference>
<organism evidence="13 14">
    <name type="scientific">Trichococcus palustris</name>
    <dbReference type="NCBI Taxonomy" id="140314"/>
    <lineage>
        <taxon>Bacteria</taxon>
        <taxon>Bacillati</taxon>
        <taxon>Bacillota</taxon>
        <taxon>Bacilli</taxon>
        <taxon>Lactobacillales</taxon>
        <taxon>Carnobacteriaceae</taxon>
        <taxon>Trichococcus</taxon>
    </lineage>
</organism>
<feature type="coiled-coil region" evidence="10">
    <location>
        <begin position="515"/>
        <end position="599"/>
    </location>
</feature>
<feature type="domain" description="Smr" evidence="12">
    <location>
        <begin position="715"/>
        <end position="790"/>
    </location>
</feature>
<dbReference type="PIRSF" id="PIRSF005814">
    <property type="entry name" value="MutS_YshD"/>
    <property type="match status" value="1"/>
</dbReference>
<dbReference type="FunFam" id="3.40.50.300:FF:000830">
    <property type="entry name" value="Endonuclease MutS2"/>
    <property type="match status" value="1"/>
</dbReference>
<dbReference type="HAMAP" id="MF_00092">
    <property type="entry name" value="MutS2"/>
    <property type="match status" value="1"/>
</dbReference>
<comment type="similarity">
    <text evidence="9">Belongs to the DNA mismatch repair MutS family. MutS2 subfamily.</text>
</comment>
<dbReference type="Pfam" id="PF00488">
    <property type="entry name" value="MutS_V"/>
    <property type="match status" value="1"/>
</dbReference>
<dbReference type="PROSITE" id="PS00486">
    <property type="entry name" value="DNA_MISMATCH_REPAIR_2"/>
    <property type="match status" value="1"/>
</dbReference>
<dbReference type="EMBL" id="FJNE01000002">
    <property type="protein sequence ID" value="CZQ87699.1"/>
    <property type="molecule type" value="Genomic_DNA"/>
</dbReference>
<dbReference type="InterPro" id="IPR007696">
    <property type="entry name" value="DNA_mismatch_repair_MutS_core"/>
</dbReference>
<dbReference type="EC" id="3.1.-.-" evidence="9"/>
<dbReference type="PANTHER" id="PTHR48466:SF2">
    <property type="entry name" value="OS10G0509000 PROTEIN"/>
    <property type="match status" value="1"/>
</dbReference>
<feature type="compositionally biased region" description="Polar residues" evidence="11">
    <location>
        <begin position="702"/>
        <end position="712"/>
    </location>
</feature>
<evidence type="ECO:0000313" key="14">
    <source>
        <dbReference type="Proteomes" id="UP000242754"/>
    </source>
</evidence>
<dbReference type="GO" id="GO:0006298">
    <property type="term" value="P:mismatch repair"/>
    <property type="evidence" value="ECO:0007669"/>
    <property type="project" value="InterPro"/>
</dbReference>
<evidence type="ECO:0000256" key="8">
    <source>
        <dbReference type="ARBA" id="ARBA00023125"/>
    </source>
</evidence>
<evidence type="ECO:0000256" key="3">
    <source>
        <dbReference type="ARBA" id="ARBA00022741"/>
    </source>
</evidence>
<accession>A0A143YFJ2</accession>
<dbReference type="OrthoDB" id="9808166at2"/>
<keyword evidence="5 9" id="KW-0378">Hydrolase</keyword>
<dbReference type="PROSITE" id="PS50828">
    <property type="entry name" value="SMR"/>
    <property type="match status" value="1"/>
</dbReference>
<dbReference type="STRING" id="140314.SAMN04488076_10526"/>
<dbReference type="NCBIfam" id="TIGR01069">
    <property type="entry name" value="mutS2"/>
    <property type="match status" value="1"/>
</dbReference>
<dbReference type="SMART" id="SM00533">
    <property type="entry name" value="MUTSd"/>
    <property type="match status" value="1"/>
</dbReference>
<feature type="region of interest" description="Disordered" evidence="11">
    <location>
        <begin position="693"/>
        <end position="714"/>
    </location>
</feature>
<dbReference type="FunFam" id="3.30.1370.110:FF:000004">
    <property type="entry name" value="Endonuclease MutS2"/>
    <property type="match status" value="1"/>
</dbReference>
<dbReference type="GO" id="GO:0030983">
    <property type="term" value="F:mismatched DNA binding"/>
    <property type="evidence" value="ECO:0007669"/>
    <property type="project" value="InterPro"/>
</dbReference>
<dbReference type="InterPro" id="IPR046893">
    <property type="entry name" value="MSSS"/>
</dbReference>
<evidence type="ECO:0000256" key="2">
    <source>
        <dbReference type="ARBA" id="ARBA00022730"/>
    </source>
</evidence>
<dbReference type="InterPro" id="IPR002625">
    <property type="entry name" value="Smr_dom"/>
</dbReference>
<evidence type="ECO:0000256" key="9">
    <source>
        <dbReference type="HAMAP-Rule" id="MF_00092"/>
    </source>
</evidence>
<evidence type="ECO:0000313" key="13">
    <source>
        <dbReference type="EMBL" id="CZQ87699.1"/>
    </source>
</evidence>
<keyword evidence="10" id="KW-0175">Coiled coil</keyword>
<dbReference type="AlphaFoldDB" id="A0A143YFJ2"/>
<sequence>MNTKITKTLEFEKIKQQIQAFAATDLGKEKIQQLHPETDAEKVAKLQDETEDGRKVLRLKGGIPMPRLKSIKSHLKRLEIGGTLNGKEIAEIGRVLTTTKEIIHFFQWFEDNEIEFFVLDEIIAKLVVLPEITRKIQDTVYEDGSILNDATSVLKGIRTGIKQGEQNIRTKLDDIIRGKKAAYLSDAIVTIRNDRYVIPVKLEYRNQFGGIVHDQSSTGQTLYIEPQAILELNNHLRELAAKEKAEIDRILYELSMEIEPFSHELYRNSEVLATLDFINAKARYAESLKGTRPIISAENHIAIWQARHPLIDQTEVVPNDLILGEEYQAIVITGPNTGGKTIMLKTLGIIQMMGQSGLQIPANENSQIGIFTEIFADIGDEQSIEQSLSTFSSHMTNIVSILNQIDDKSLLLLDELGSGTDPQEGASLAIAILDYIGGIGSYVMATTHYPELKAYGYNRPGTINASMEFNVDTLAPTYRLQIGVPGRSNAFDISKRLGLKTPIIDQARSFIDVDSQNLNEMIADLEQKRRVTEMESNRLKKQLEESDALLEDLKTANEKLELSKEKVIEEAKKEANKLVATAKEEAEFLLQEIREMQMNLGAKNAVKEHELIDLRKQFDKLHQEESLSKNKVLRKEKEKKQFKVGDEVITETYGQRGTLVEKTGNAEWVVQMGIMKMKLPESDLRIIKEEPQPQNRKRQMATIKSASSSHVSPQLDLRGQRYEEALAEVDQYLDAALLAGYPQVTIVHGKGTGALRKGVAEYLKRHPQVKSYEFAPMNAGGNGATIVTFKG</sequence>
<dbReference type="SUPFAM" id="SSF52540">
    <property type="entry name" value="P-loop containing nucleoside triphosphate hydrolases"/>
    <property type="match status" value="1"/>
</dbReference>
<evidence type="ECO:0000256" key="11">
    <source>
        <dbReference type="SAM" id="MobiDB-lite"/>
    </source>
</evidence>
<dbReference type="RefSeq" id="WP_087032033.1">
    <property type="nucleotide sequence ID" value="NZ_FJNE01000002.1"/>
</dbReference>
<dbReference type="Gene3D" id="3.30.1370.110">
    <property type="match status" value="1"/>
</dbReference>
<dbReference type="InterPro" id="IPR005747">
    <property type="entry name" value="MutS2"/>
</dbReference>
<dbReference type="Pfam" id="PF20297">
    <property type="entry name" value="MSSS"/>
    <property type="match status" value="1"/>
</dbReference>
<dbReference type="SMART" id="SM00534">
    <property type="entry name" value="MUTSac"/>
    <property type="match status" value="1"/>
</dbReference>
<evidence type="ECO:0000256" key="6">
    <source>
        <dbReference type="ARBA" id="ARBA00022840"/>
    </source>
</evidence>
<keyword evidence="3 9" id="KW-0547">Nucleotide-binding</keyword>
<dbReference type="InterPro" id="IPR000432">
    <property type="entry name" value="DNA_mismatch_repair_MutS_C"/>
</dbReference>
<reference evidence="13 14" key="1">
    <citation type="submission" date="2016-02" db="EMBL/GenBank/DDBJ databases">
        <authorList>
            <person name="Wen L."/>
            <person name="He K."/>
            <person name="Yang H."/>
        </authorList>
    </citation>
    <scope>NUCLEOTIDE SEQUENCE [LARGE SCALE GENOMIC DNA]</scope>
    <source>
        <strain evidence="13">Trichococcus palustris</strain>
    </source>
</reference>
<keyword evidence="2 9" id="KW-0699">rRNA-binding</keyword>
<keyword evidence="1 9" id="KW-0540">Nuclease</keyword>
<evidence type="ECO:0000256" key="4">
    <source>
        <dbReference type="ARBA" id="ARBA00022759"/>
    </source>
</evidence>
<keyword evidence="8 9" id="KW-0238">DNA-binding</keyword>